<reference evidence="3" key="1">
    <citation type="submission" date="2022-11" db="UniProtKB">
        <authorList>
            <consortium name="WormBaseParasite"/>
        </authorList>
    </citation>
    <scope>IDENTIFICATION</scope>
</reference>
<evidence type="ECO:0000313" key="2">
    <source>
        <dbReference type="Proteomes" id="UP000887565"/>
    </source>
</evidence>
<proteinExistence type="predicted"/>
<keyword evidence="2" id="KW-1185">Reference proteome</keyword>
<evidence type="ECO:0000313" key="3">
    <source>
        <dbReference type="WBParaSite" id="nRc.2.0.1.t31371-RA"/>
    </source>
</evidence>
<dbReference type="Proteomes" id="UP000887565">
    <property type="component" value="Unplaced"/>
</dbReference>
<accession>A0A915JY40</accession>
<sequence>DVLKPRNIASLCSDGVRIADRYPRLIAYYTTVVVFFPRICIFGIFFEIFGSETLTIAVGENVFVSQKVERQDQAHIDLRV</sequence>
<name>A0A915JY40_ROMCU</name>
<keyword evidence="1" id="KW-1133">Transmembrane helix</keyword>
<dbReference type="AlphaFoldDB" id="A0A915JY40"/>
<protein>
    <submittedName>
        <fullName evidence="3">Uncharacterized protein</fullName>
    </submittedName>
</protein>
<dbReference type="WBParaSite" id="nRc.2.0.1.t31371-RA">
    <property type="protein sequence ID" value="nRc.2.0.1.t31371-RA"/>
    <property type="gene ID" value="nRc.2.0.1.g31371"/>
</dbReference>
<keyword evidence="1" id="KW-0472">Membrane</keyword>
<evidence type="ECO:0000256" key="1">
    <source>
        <dbReference type="SAM" id="Phobius"/>
    </source>
</evidence>
<organism evidence="2 3">
    <name type="scientific">Romanomermis culicivorax</name>
    <name type="common">Nematode worm</name>
    <dbReference type="NCBI Taxonomy" id="13658"/>
    <lineage>
        <taxon>Eukaryota</taxon>
        <taxon>Metazoa</taxon>
        <taxon>Ecdysozoa</taxon>
        <taxon>Nematoda</taxon>
        <taxon>Enoplea</taxon>
        <taxon>Dorylaimia</taxon>
        <taxon>Mermithida</taxon>
        <taxon>Mermithoidea</taxon>
        <taxon>Mermithidae</taxon>
        <taxon>Romanomermis</taxon>
    </lineage>
</organism>
<feature type="transmembrane region" description="Helical" evidence="1">
    <location>
        <begin position="26"/>
        <end position="46"/>
    </location>
</feature>
<keyword evidence="1" id="KW-0812">Transmembrane</keyword>